<feature type="domain" description="GspD-like N0" evidence="14">
    <location>
        <begin position="1"/>
        <end position="70"/>
    </location>
</feature>
<gene>
    <name evidence="15" type="primary">gspD_2</name>
    <name evidence="15" type="ORF">HH1059_25030</name>
</gene>
<feature type="domain" description="Type II/III secretion system secretin-like" evidence="12">
    <location>
        <begin position="378"/>
        <end position="540"/>
    </location>
</feature>
<keyword evidence="4" id="KW-1134">Transmembrane beta strand</keyword>
<keyword evidence="16" id="KW-1185">Reference proteome</keyword>
<keyword evidence="7" id="KW-0653">Protein transport</keyword>
<feature type="domain" description="NolW-like" evidence="13">
    <location>
        <begin position="160"/>
        <end position="223"/>
    </location>
</feature>
<dbReference type="EMBL" id="AP017372">
    <property type="protein sequence ID" value="BAU56579.1"/>
    <property type="molecule type" value="Genomic_DNA"/>
</dbReference>
<dbReference type="Proteomes" id="UP000218890">
    <property type="component" value="Chromosome"/>
</dbReference>
<evidence type="ECO:0000256" key="5">
    <source>
        <dbReference type="ARBA" id="ARBA00022692"/>
    </source>
</evidence>
<evidence type="ECO:0000256" key="4">
    <source>
        <dbReference type="ARBA" id="ARBA00022452"/>
    </source>
</evidence>
<dbReference type="Pfam" id="PF00263">
    <property type="entry name" value="Secretin"/>
    <property type="match status" value="1"/>
</dbReference>
<dbReference type="Pfam" id="PF03958">
    <property type="entry name" value="Secretin_N"/>
    <property type="match status" value="3"/>
</dbReference>
<keyword evidence="5" id="KW-0812">Transmembrane</keyword>
<dbReference type="NCBIfam" id="TIGR02517">
    <property type="entry name" value="type_II_gspD"/>
    <property type="match status" value="1"/>
</dbReference>
<accession>A0A0X8X6M5</accession>
<keyword evidence="9" id="KW-0998">Cell outer membrane</keyword>
<dbReference type="PRINTS" id="PR00811">
    <property type="entry name" value="BCTERIALGSPD"/>
</dbReference>
<dbReference type="RefSeq" id="WP_231901960.1">
    <property type="nucleotide sequence ID" value="NZ_AP017372.2"/>
</dbReference>
<feature type="region of interest" description="Disordered" evidence="11">
    <location>
        <begin position="596"/>
        <end position="618"/>
    </location>
</feature>
<evidence type="ECO:0000256" key="1">
    <source>
        <dbReference type="ARBA" id="ARBA00004442"/>
    </source>
</evidence>
<feature type="domain" description="NolW-like" evidence="13">
    <location>
        <begin position="231"/>
        <end position="300"/>
    </location>
</feature>
<evidence type="ECO:0000313" key="16">
    <source>
        <dbReference type="Proteomes" id="UP000218890"/>
    </source>
</evidence>
<dbReference type="GO" id="GO:0015627">
    <property type="term" value="C:type II protein secretion system complex"/>
    <property type="evidence" value="ECO:0007669"/>
    <property type="project" value="InterPro"/>
</dbReference>
<evidence type="ECO:0000256" key="2">
    <source>
        <dbReference type="ARBA" id="ARBA00006980"/>
    </source>
</evidence>
<dbReference type="KEGG" id="hhk:HH1059_25030"/>
<dbReference type="InterPro" id="IPR001775">
    <property type="entry name" value="GspD/PilQ"/>
</dbReference>
<dbReference type="PANTHER" id="PTHR30332">
    <property type="entry name" value="PROBABLE GENERAL SECRETION PATHWAY PROTEIN D"/>
    <property type="match status" value="1"/>
</dbReference>
<dbReference type="Pfam" id="PF21305">
    <property type="entry name" value="type_II_gspD_N0"/>
    <property type="match status" value="1"/>
</dbReference>
<dbReference type="AlphaFoldDB" id="A0A0X8X6M5"/>
<reference evidence="15" key="1">
    <citation type="submission" date="2016-02" db="EMBL/GenBank/DDBJ databases">
        <title>Halorhodospira halochloris DSM-1059 complete genome, version 2.</title>
        <authorList>
            <person name="Tsukatani Y."/>
        </authorList>
    </citation>
    <scope>NUCLEOTIDE SEQUENCE</scope>
    <source>
        <strain evidence="15">DSM 1059</strain>
    </source>
</reference>
<evidence type="ECO:0000256" key="7">
    <source>
        <dbReference type="ARBA" id="ARBA00022927"/>
    </source>
</evidence>
<name>A0A0X8X6M5_HALHR</name>
<evidence type="ECO:0000256" key="10">
    <source>
        <dbReference type="RuleBase" id="RU004004"/>
    </source>
</evidence>
<dbReference type="InterPro" id="IPR038591">
    <property type="entry name" value="NolW-like_sf"/>
</dbReference>
<evidence type="ECO:0000259" key="14">
    <source>
        <dbReference type="Pfam" id="PF21305"/>
    </source>
</evidence>
<evidence type="ECO:0000313" key="15">
    <source>
        <dbReference type="EMBL" id="BAU56579.1"/>
    </source>
</evidence>
<dbReference type="InterPro" id="IPR050810">
    <property type="entry name" value="Bact_Secretion_Sys_Channel"/>
</dbReference>
<evidence type="ECO:0000256" key="9">
    <source>
        <dbReference type="ARBA" id="ARBA00023237"/>
    </source>
</evidence>
<comment type="subcellular location">
    <subcellularLocation>
        <location evidence="1 10">Cell outer membrane</location>
    </subcellularLocation>
</comment>
<evidence type="ECO:0000259" key="13">
    <source>
        <dbReference type="Pfam" id="PF03958"/>
    </source>
</evidence>
<dbReference type="GO" id="GO:0009279">
    <property type="term" value="C:cell outer membrane"/>
    <property type="evidence" value="ECO:0007669"/>
    <property type="project" value="UniProtKB-SubCell"/>
</dbReference>
<evidence type="ECO:0000256" key="11">
    <source>
        <dbReference type="SAM" id="MobiDB-lite"/>
    </source>
</evidence>
<sequence length="618" mass="67185">MNFERADIKSVIAMVAERTGRNFIVDPRVRGEITIISQNPIDEEQLYQVFLSALQIHGFSAVPVDGATRIIPKNLAKRDHSPVADDQTPGQGYEFVTRVLQIEHVEAAEMVPLLRPLISDEAQLAAYTKTNTLIVSEAAGNIARIKQLISRIDRDTTGVTEVVSVDHAKASEIVSLINDIEPQERAGRRLLITADERSNSVLIAGDPTRRSNVKALIARLDEQLRDEDGIAVHYLRYADAEGLLPILEGLSEGLLRDTDSAAQITIHAHESTNSLIINGAPDAVAELRSVINRLDVRRAQVLVEAIIAEVSAERAQQLGIQWGALGSSSVGLINFGAAGSGSVTNIAAAASANRVPDLDGLTTGITDRKGELGILLRALASEADTNILSTPSILTMDNEEAQIVVGQNVPFVTGRAIEQSGQAFSSIQRQDVGVQLRVRPQINEGDALKLELEKEVSSVAGRPEGAEDLVTSMRSIKTTAMVDDGQIIVLGGLIDEQAQTQSQQVPGLGSIPFLGRLFRYERSQAEKQNLMVFLRPRIVENRNDARAVTSPKYTLLRNRQLAMRERGLRFLDGDDIPVLKPASDLMQLPPAFEDRVSAHRTQNSRAQLGAPPRDAGLF</sequence>
<keyword evidence="8" id="KW-0472">Membrane</keyword>
<dbReference type="InterPro" id="IPR004846">
    <property type="entry name" value="T2SS/T3SS_dom"/>
</dbReference>
<organism evidence="15 16">
    <name type="scientific">Halorhodospira halochloris</name>
    <name type="common">Ectothiorhodospira halochloris</name>
    <dbReference type="NCBI Taxonomy" id="1052"/>
    <lineage>
        <taxon>Bacteria</taxon>
        <taxon>Pseudomonadati</taxon>
        <taxon>Pseudomonadota</taxon>
        <taxon>Gammaproteobacteria</taxon>
        <taxon>Chromatiales</taxon>
        <taxon>Ectothiorhodospiraceae</taxon>
        <taxon>Halorhodospira</taxon>
    </lineage>
</organism>
<dbReference type="GO" id="GO:0015628">
    <property type="term" value="P:protein secretion by the type II secretion system"/>
    <property type="evidence" value="ECO:0007669"/>
    <property type="project" value="InterPro"/>
</dbReference>
<dbReference type="InterPro" id="IPR049371">
    <property type="entry name" value="GspD-like_N0"/>
</dbReference>
<keyword evidence="3 10" id="KW-0813">Transport</keyword>
<comment type="similarity">
    <text evidence="2">Belongs to the bacterial secretin family. GSP D subfamily.</text>
</comment>
<dbReference type="Gene3D" id="3.30.1370.120">
    <property type="match status" value="3"/>
</dbReference>
<evidence type="ECO:0000259" key="12">
    <source>
        <dbReference type="Pfam" id="PF00263"/>
    </source>
</evidence>
<proteinExistence type="inferred from homology"/>
<dbReference type="PANTHER" id="PTHR30332:SF24">
    <property type="entry name" value="SECRETIN GSPD-RELATED"/>
    <property type="match status" value="1"/>
</dbReference>
<protein>
    <submittedName>
        <fullName evidence="15">General secretion pathway protein D</fullName>
    </submittedName>
</protein>
<keyword evidence="6" id="KW-0732">Signal</keyword>
<evidence type="ECO:0000256" key="3">
    <source>
        <dbReference type="ARBA" id="ARBA00022448"/>
    </source>
</evidence>
<evidence type="ECO:0000256" key="6">
    <source>
        <dbReference type="ARBA" id="ARBA00022729"/>
    </source>
</evidence>
<evidence type="ECO:0000256" key="8">
    <source>
        <dbReference type="ARBA" id="ARBA00023136"/>
    </source>
</evidence>
<feature type="domain" description="NolW-like" evidence="13">
    <location>
        <begin position="97"/>
        <end position="155"/>
    </location>
</feature>
<dbReference type="InterPro" id="IPR013356">
    <property type="entry name" value="T2SS_GspD"/>
</dbReference>
<dbReference type="InterPro" id="IPR005644">
    <property type="entry name" value="NolW-like"/>
</dbReference>